<evidence type="ECO:0000313" key="2">
    <source>
        <dbReference type="Proteomes" id="UP001055125"/>
    </source>
</evidence>
<protein>
    <submittedName>
        <fullName evidence="1">Ribonucleotide monophosphatase NagD</fullName>
    </submittedName>
</protein>
<keyword evidence="2" id="KW-1185">Reference proteome</keyword>
<dbReference type="Pfam" id="PF13242">
    <property type="entry name" value="Hydrolase_like"/>
    <property type="match status" value="1"/>
</dbReference>
<name>A0ABQ4RWE7_9HYPH</name>
<dbReference type="InterPro" id="IPR036412">
    <property type="entry name" value="HAD-like_sf"/>
</dbReference>
<dbReference type="PANTHER" id="PTHR19288:SF90">
    <property type="entry name" value="OS08G0542600 PROTEIN"/>
    <property type="match status" value="1"/>
</dbReference>
<reference evidence="1" key="2">
    <citation type="submission" date="2021-08" db="EMBL/GenBank/DDBJ databases">
        <authorList>
            <person name="Tani A."/>
            <person name="Ola A."/>
            <person name="Ogura Y."/>
            <person name="Katsura K."/>
            <person name="Hayashi T."/>
        </authorList>
    </citation>
    <scope>NUCLEOTIDE SEQUENCE</scope>
    <source>
        <strain evidence="1">DSM 19015</strain>
    </source>
</reference>
<sequence length="300" mass="32119">MTATSAPAGAIPIPDGFAGMGAGYDLILCDVWGVLHDGTRAHGQASDALIRFRRLAPEGRPRRVILVSNAPRPWAGVQRILDGFGIPREAYDAILTSGDLTRGLLARHPGERVHHLGPERDAPIFEGLDLRLVAGEAAERVVCTGPFDDTRETAEDYRERFAAFRARNVPMLCANPDLVVEREGKLIPCAGLLAAAYAEIGGRVTYAGKPYRPVYEAALDLAAELDGTPPALARVIAVGDALRTDIAGANGFGIASLLVARGIHAEEMGVAAEHDRLGDVAEWLGRQEARPDAVIERLVW</sequence>
<dbReference type="Proteomes" id="UP001055125">
    <property type="component" value="Unassembled WGS sequence"/>
</dbReference>
<evidence type="ECO:0000313" key="1">
    <source>
        <dbReference type="EMBL" id="GJD94292.1"/>
    </source>
</evidence>
<dbReference type="CDD" id="cd07525">
    <property type="entry name" value="HAD_like"/>
    <property type="match status" value="1"/>
</dbReference>
<dbReference type="NCBIfam" id="TIGR01460">
    <property type="entry name" value="HAD-SF-IIA"/>
    <property type="match status" value="1"/>
</dbReference>
<dbReference type="Pfam" id="PF13344">
    <property type="entry name" value="Hydrolase_6"/>
    <property type="match status" value="1"/>
</dbReference>
<accession>A0ABQ4RWE7</accession>
<dbReference type="NCBIfam" id="TIGR01459">
    <property type="entry name" value="HAD-SF-IIA-hyp4"/>
    <property type="match status" value="1"/>
</dbReference>
<dbReference type="SUPFAM" id="SSF56784">
    <property type="entry name" value="HAD-like"/>
    <property type="match status" value="1"/>
</dbReference>
<dbReference type="InterPro" id="IPR006356">
    <property type="entry name" value="HAD-SF_hydro_IIA_hyp3"/>
</dbReference>
<dbReference type="Gene3D" id="3.40.50.1000">
    <property type="entry name" value="HAD superfamily/HAD-like"/>
    <property type="match status" value="2"/>
</dbReference>
<gene>
    <name evidence="1" type="primary">nagD</name>
    <name evidence="1" type="ORF">OCOJLMKI_1494</name>
</gene>
<dbReference type="InterPro" id="IPR006357">
    <property type="entry name" value="HAD-SF_hydro_IIA"/>
</dbReference>
<dbReference type="InterPro" id="IPR023214">
    <property type="entry name" value="HAD_sf"/>
</dbReference>
<dbReference type="PANTHER" id="PTHR19288">
    <property type="entry name" value="4-NITROPHENYLPHOSPHATASE-RELATED"/>
    <property type="match status" value="1"/>
</dbReference>
<organism evidence="1 2">
    <name type="scientific">Methylobacterium iners</name>
    <dbReference type="NCBI Taxonomy" id="418707"/>
    <lineage>
        <taxon>Bacteria</taxon>
        <taxon>Pseudomonadati</taxon>
        <taxon>Pseudomonadota</taxon>
        <taxon>Alphaproteobacteria</taxon>
        <taxon>Hyphomicrobiales</taxon>
        <taxon>Methylobacteriaceae</taxon>
        <taxon>Methylobacterium</taxon>
    </lineage>
</organism>
<proteinExistence type="predicted"/>
<reference evidence="1" key="1">
    <citation type="journal article" date="2021" name="Front. Microbiol.">
        <title>Comprehensive Comparative Genomics and Phenotyping of Methylobacterium Species.</title>
        <authorList>
            <person name="Alessa O."/>
            <person name="Ogura Y."/>
            <person name="Fujitani Y."/>
            <person name="Takami H."/>
            <person name="Hayashi T."/>
            <person name="Sahin N."/>
            <person name="Tani A."/>
        </authorList>
    </citation>
    <scope>NUCLEOTIDE SEQUENCE</scope>
    <source>
        <strain evidence="1">DSM 19015</strain>
    </source>
</reference>
<comment type="caution">
    <text evidence="1">The sequence shown here is derived from an EMBL/GenBank/DDBJ whole genome shotgun (WGS) entry which is preliminary data.</text>
</comment>
<dbReference type="EMBL" id="BPQP01000020">
    <property type="protein sequence ID" value="GJD94292.1"/>
    <property type="molecule type" value="Genomic_DNA"/>
</dbReference>